<keyword evidence="2" id="KW-1185">Reference proteome</keyword>
<dbReference type="EMBL" id="ML122299">
    <property type="protein sequence ID" value="RPD55027.1"/>
    <property type="molecule type" value="Genomic_DNA"/>
</dbReference>
<evidence type="ECO:0000313" key="2">
    <source>
        <dbReference type="Proteomes" id="UP000313359"/>
    </source>
</evidence>
<name>A0A5C2RWK5_9APHY</name>
<proteinExistence type="predicted"/>
<dbReference type="AlphaFoldDB" id="A0A5C2RWK5"/>
<sequence length="198" mass="21271">MTRFPLRSLPQIALPGPLPTHPPVSIRQSSKSPAPVCCSPFCCAGGPNLSPTAPARHKVRTLDMRLIASDRTTDALCPVIVDGVSASHPRRAASQAGISPACMTSFPRWLARHTHARAVAACHARIHRRPDDPASAPPASLRVQCRPMAITTSGTLTLTWTTRTRTAHQYHQHPLSPSLPFPLSNSCRASRAHIAGVQ</sequence>
<gene>
    <name evidence="1" type="ORF">L227DRAFT_332806</name>
</gene>
<evidence type="ECO:0000313" key="1">
    <source>
        <dbReference type="EMBL" id="RPD55027.1"/>
    </source>
</evidence>
<protein>
    <submittedName>
        <fullName evidence="1">Uncharacterized protein</fullName>
    </submittedName>
</protein>
<accession>A0A5C2RWK5</accession>
<organism evidence="1 2">
    <name type="scientific">Lentinus tigrinus ALCF2SS1-6</name>
    <dbReference type="NCBI Taxonomy" id="1328759"/>
    <lineage>
        <taxon>Eukaryota</taxon>
        <taxon>Fungi</taxon>
        <taxon>Dikarya</taxon>
        <taxon>Basidiomycota</taxon>
        <taxon>Agaricomycotina</taxon>
        <taxon>Agaricomycetes</taxon>
        <taxon>Polyporales</taxon>
        <taxon>Polyporaceae</taxon>
        <taxon>Lentinus</taxon>
    </lineage>
</organism>
<dbReference type="Proteomes" id="UP000313359">
    <property type="component" value="Unassembled WGS sequence"/>
</dbReference>
<reference evidence="1" key="1">
    <citation type="journal article" date="2018" name="Genome Biol. Evol.">
        <title>Genomics and development of Lentinus tigrinus, a white-rot wood-decaying mushroom with dimorphic fruiting bodies.</title>
        <authorList>
            <person name="Wu B."/>
            <person name="Xu Z."/>
            <person name="Knudson A."/>
            <person name="Carlson A."/>
            <person name="Chen N."/>
            <person name="Kovaka S."/>
            <person name="LaButti K."/>
            <person name="Lipzen A."/>
            <person name="Pennachio C."/>
            <person name="Riley R."/>
            <person name="Schakwitz W."/>
            <person name="Umezawa K."/>
            <person name="Ohm R.A."/>
            <person name="Grigoriev I.V."/>
            <person name="Nagy L.G."/>
            <person name="Gibbons J."/>
            <person name="Hibbett D."/>
        </authorList>
    </citation>
    <scope>NUCLEOTIDE SEQUENCE [LARGE SCALE GENOMIC DNA]</scope>
    <source>
        <strain evidence="1">ALCF2SS1-6</strain>
    </source>
</reference>